<proteinExistence type="predicted"/>
<dbReference type="AlphaFoldDB" id="A0A0K2UWD6"/>
<accession>A0A0K2UWD6</accession>
<sequence>MTCANDKEKVDAIVMLKTRPMEDKAKMIHA</sequence>
<protein>
    <submittedName>
        <fullName evidence="1">Uncharacterized protein</fullName>
    </submittedName>
</protein>
<name>A0A0K2UWD6_LEPSM</name>
<evidence type="ECO:0000313" key="1">
    <source>
        <dbReference type="EMBL" id="CDW42573.1"/>
    </source>
</evidence>
<dbReference type="EMBL" id="HACA01025212">
    <property type="protein sequence ID" value="CDW42573.1"/>
    <property type="molecule type" value="Transcribed_RNA"/>
</dbReference>
<organism evidence="1">
    <name type="scientific">Lepeophtheirus salmonis</name>
    <name type="common">Salmon louse</name>
    <name type="synonym">Caligus salmonis</name>
    <dbReference type="NCBI Taxonomy" id="72036"/>
    <lineage>
        <taxon>Eukaryota</taxon>
        <taxon>Metazoa</taxon>
        <taxon>Ecdysozoa</taxon>
        <taxon>Arthropoda</taxon>
        <taxon>Crustacea</taxon>
        <taxon>Multicrustacea</taxon>
        <taxon>Hexanauplia</taxon>
        <taxon>Copepoda</taxon>
        <taxon>Siphonostomatoida</taxon>
        <taxon>Caligidae</taxon>
        <taxon>Lepeophtheirus</taxon>
    </lineage>
</organism>
<reference evidence="1" key="1">
    <citation type="submission" date="2014-05" db="EMBL/GenBank/DDBJ databases">
        <authorList>
            <person name="Chronopoulou M."/>
        </authorList>
    </citation>
    <scope>NUCLEOTIDE SEQUENCE</scope>
    <source>
        <tissue evidence="1">Whole organism</tissue>
    </source>
</reference>